<accession>A0A1Y0B4C1</accession>
<sequence length="53" mass="6049">MKPHVDTTTTTTTHSIRISKTISKKPIKRATSRVTIALEFPNFNRGYRRSTDS</sequence>
<keyword evidence="1" id="KW-0496">Mitochondrion</keyword>
<evidence type="ECO:0000313" key="1">
    <source>
        <dbReference type="EMBL" id="ART32262.1"/>
    </source>
</evidence>
<dbReference type="EMBL" id="KY774314">
    <property type="protein sequence ID" value="ART32262.1"/>
    <property type="molecule type" value="Genomic_DNA"/>
</dbReference>
<dbReference type="AlphaFoldDB" id="A0A1Y0B4C1"/>
<proteinExistence type="predicted"/>
<gene>
    <name evidence="1" type="ORF">AEK19_MT2109</name>
</gene>
<reference evidence="1" key="1">
    <citation type="submission" date="2017-03" db="EMBL/GenBank/DDBJ databases">
        <title>The mitochondrial genome of the carnivorous plant Utricularia reniformis (Lentibulariaceae): structure, comparative analysis and evolutionary landmarks.</title>
        <authorList>
            <person name="Silva S.R."/>
            <person name="Alvarenga D.O."/>
            <person name="Michael T.P."/>
            <person name="Miranda V.F.O."/>
            <person name="Varani A.M."/>
        </authorList>
    </citation>
    <scope>NUCLEOTIDE SEQUENCE</scope>
</reference>
<name>A0A1Y0B4C1_9LAMI</name>
<geneLocation type="mitochondrion" evidence="1"/>
<protein>
    <submittedName>
        <fullName evidence="1">Uncharacterized protein</fullName>
    </submittedName>
</protein>
<organism evidence="1">
    <name type="scientific">Utricularia reniformis</name>
    <dbReference type="NCBI Taxonomy" id="192314"/>
    <lineage>
        <taxon>Eukaryota</taxon>
        <taxon>Viridiplantae</taxon>
        <taxon>Streptophyta</taxon>
        <taxon>Embryophyta</taxon>
        <taxon>Tracheophyta</taxon>
        <taxon>Spermatophyta</taxon>
        <taxon>Magnoliopsida</taxon>
        <taxon>eudicotyledons</taxon>
        <taxon>Gunneridae</taxon>
        <taxon>Pentapetalae</taxon>
        <taxon>asterids</taxon>
        <taxon>lamiids</taxon>
        <taxon>Lamiales</taxon>
        <taxon>Lentibulariaceae</taxon>
        <taxon>Utricularia</taxon>
    </lineage>
</organism>